<name>A0AAD5QHT5_PARTN</name>
<evidence type="ECO:0000313" key="2">
    <source>
        <dbReference type="Proteomes" id="UP001196413"/>
    </source>
</evidence>
<sequence length="222" mass="25622">MEPFSRKNSFKAIIYRSLRVPRKPKLPRPPKDSSIFLIKQASFDNLQILKSICEEFPTPMFPKNATRMRPCSLVQLFAGTVPKAYDRENKMTSFERKRRSHKIFGAAHHVNEQLFCPEQASQIELHFTSSCPTDVILQVQVPNGELSDYLYPAREQSVFFNPTKVGCGHGTWRINIAVRNGCRFRHIRTEEIELKGQGIVVYNIEANATIRLTEKLWLNTLK</sequence>
<protein>
    <submittedName>
        <fullName evidence="1">Uncharacterized protein</fullName>
    </submittedName>
</protein>
<accession>A0AAD5QHT5</accession>
<dbReference type="EMBL" id="JAHQIW010000544">
    <property type="protein sequence ID" value="KAJ1348715.1"/>
    <property type="molecule type" value="Genomic_DNA"/>
</dbReference>
<keyword evidence="2" id="KW-1185">Reference proteome</keyword>
<comment type="caution">
    <text evidence="1">The sequence shown here is derived from an EMBL/GenBank/DDBJ whole genome shotgun (WGS) entry which is preliminary data.</text>
</comment>
<dbReference type="AlphaFoldDB" id="A0AAD5QHT5"/>
<reference evidence="1" key="1">
    <citation type="submission" date="2021-06" db="EMBL/GenBank/DDBJ databases">
        <title>Parelaphostrongylus tenuis whole genome reference sequence.</title>
        <authorList>
            <person name="Garwood T.J."/>
            <person name="Larsen P.A."/>
            <person name="Fountain-Jones N.M."/>
            <person name="Garbe J.R."/>
            <person name="Macchietto M.G."/>
            <person name="Kania S.A."/>
            <person name="Gerhold R.W."/>
            <person name="Richards J.E."/>
            <person name="Wolf T.M."/>
        </authorList>
    </citation>
    <scope>NUCLEOTIDE SEQUENCE</scope>
    <source>
        <strain evidence="1">MNPRO001-30</strain>
        <tissue evidence="1">Meninges</tissue>
    </source>
</reference>
<organism evidence="1 2">
    <name type="scientific">Parelaphostrongylus tenuis</name>
    <name type="common">Meningeal worm</name>
    <dbReference type="NCBI Taxonomy" id="148309"/>
    <lineage>
        <taxon>Eukaryota</taxon>
        <taxon>Metazoa</taxon>
        <taxon>Ecdysozoa</taxon>
        <taxon>Nematoda</taxon>
        <taxon>Chromadorea</taxon>
        <taxon>Rhabditida</taxon>
        <taxon>Rhabditina</taxon>
        <taxon>Rhabditomorpha</taxon>
        <taxon>Strongyloidea</taxon>
        <taxon>Metastrongylidae</taxon>
        <taxon>Parelaphostrongylus</taxon>
    </lineage>
</organism>
<evidence type="ECO:0000313" key="1">
    <source>
        <dbReference type="EMBL" id="KAJ1348715.1"/>
    </source>
</evidence>
<dbReference type="Proteomes" id="UP001196413">
    <property type="component" value="Unassembled WGS sequence"/>
</dbReference>
<gene>
    <name evidence="1" type="ORF">KIN20_004082</name>
</gene>
<proteinExistence type="predicted"/>